<reference evidence="1 2" key="1">
    <citation type="journal article" date="2018" name="BMC Genomics">
        <title>Comparative genome analyses reveal sequence features reflecting distinct modes of host-adaptation between dicot and monocot powdery mildew.</title>
        <authorList>
            <person name="Wu Y."/>
            <person name="Ma X."/>
            <person name="Pan Z."/>
            <person name="Kale S.D."/>
            <person name="Song Y."/>
            <person name="King H."/>
            <person name="Zhang Q."/>
            <person name="Presley C."/>
            <person name="Deng X."/>
            <person name="Wei C.I."/>
            <person name="Xiao S."/>
        </authorList>
    </citation>
    <scope>NUCLEOTIDE SEQUENCE [LARGE SCALE GENOMIC DNA]</scope>
    <source>
        <strain evidence="1">UMSG2</strain>
    </source>
</reference>
<gene>
    <name evidence="1" type="ORF">OnM2_067042</name>
</gene>
<comment type="caution">
    <text evidence="1">The sequence shown here is derived from an EMBL/GenBank/DDBJ whole genome shotgun (WGS) entry which is preliminary data.</text>
</comment>
<sequence>MADYKASKIAQGGSISETIELVPWTENQENDATASDNTDYINKRMEEYEVENLNGG</sequence>
<dbReference type="Proteomes" id="UP000286134">
    <property type="component" value="Unassembled WGS sequence"/>
</dbReference>
<organism evidence="1 2">
    <name type="scientific">Erysiphe neolycopersici</name>
    <dbReference type="NCBI Taxonomy" id="212602"/>
    <lineage>
        <taxon>Eukaryota</taxon>
        <taxon>Fungi</taxon>
        <taxon>Dikarya</taxon>
        <taxon>Ascomycota</taxon>
        <taxon>Pezizomycotina</taxon>
        <taxon>Leotiomycetes</taxon>
        <taxon>Erysiphales</taxon>
        <taxon>Erysiphaceae</taxon>
        <taxon>Erysiphe</taxon>
    </lineage>
</organism>
<dbReference type="AlphaFoldDB" id="A0A420HLX3"/>
<accession>A0A420HLX3</accession>
<name>A0A420HLX3_9PEZI</name>
<evidence type="ECO:0000313" key="2">
    <source>
        <dbReference type="Proteomes" id="UP000286134"/>
    </source>
</evidence>
<evidence type="ECO:0000313" key="1">
    <source>
        <dbReference type="EMBL" id="RKF58430.1"/>
    </source>
</evidence>
<protein>
    <submittedName>
        <fullName evidence="1">Putative glycosyl</fullName>
    </submittedName>
</protein>
<proteinExistence type="predicted"/>
<keyword evidence="2" id="KW-1185">Reference proteome</keyword>
<dbReference type="EMBL" id="MCFK01006787">
    <property type="protein sequence ID" value="RKF58430.1"/>
    <property type="molecule type" value="Genomic_DNA"/>
</dbReference>